<evidence type="ECO:0000256" key="1">
    <source>
        <dbReference type="SAM" id="MobiDB-lite"/>
    </source>
</evidence>
<sequence>MAGLATAAATRTIPAARPTPEAGPTRGPATAPFDRTGTASHAVGAPMDLDTLRTVLHDQLKAKRVLVVDPTAGTTIVLGEDLAHLLDSRTAASVGSDPLRYAFAHRRRFLVRDLGHGVSASAGSVLSSGGARLACATEHTHDAACPRQSDAPDADVLVLCLDGTQ</sequence>
<reference evidence="2 3" key="1">
    <citation type="submission" date="2009-11" db="EMBL/GenBank/DDBJ databases">
        <title>Annotation of Allomyces macrogynus ATCC 38327.</title>
        <authorList>
            <consortium name="The Broad Institute Genome Sequencing Platform"/>
            <person name="Russ C."/>
            <person name="Cuomo C."/>
            <person name="Burger G."/>
            <person name="Gray M.W."/>
            <person name="Holland P.W.H."/>
            <person name="King N."/>
            <person name="Lang F.B.F."/>
            <person name="Roger A.J."/>
            <person name="Ruiz-Trillo I."/>
            <person name="Young S.K."/>
            <person name="Zeng Q."/>
            <person name="Gargeya S."/>
            <person name="Fitzgerald M."/>
            <person name="Haas B."/>
            <person name="Abouelleil A."/>
            <person name="Alvarado L."/>
            <person name="Arachchi H.M."/>
            <person name="Berlin A."/>
            <person name="Chapman S.B."/>
            <person name="Gearin G."/>
            <person name="Goldberg J."/>
            <person name="Griggs A."/>
            <person name="Gujja S."/>
            <person name="Hansen M."/>
            <person name="Heiman D."/>
            <person name="Howarth C."/>
            <person name="Larimer J."/>
            <person name="Lui A."/>
            <person name="MacDonald P.J.P."/>
            <person name="McCowen C."/>
            <person name="Montmayeur A."/>
            <person name="Murphy C."/>
            <person name="Neiman D."/>
            <person name="Pearson M."/>
            <person name="Priest M."/>
            <person name="Roberts A."/>
            <person name="Saif S."/>
            <person name="Shea T."/>
            <person name="Sisk P."/>
            <person name="Stolte C."/>
            <person name="Sykes S."/>
            <person name="Wortman J."/>
            <person name="Nusbaum C."/>
            <person name="Birren B."/>
        </authorList>
    </citation>
    <scope>NUCLEOTIDE SEQUENCE [LARGE SCALE GENOMIC DNA]</scope>
    <source>
        <strain evidence="2 3">ATCC 38327</strain>
    </source>
</reference>
<reference evidence="3" key="2">
    <citation type="submission" date="2009-11" db="EMBL/GenBank/DDBJ databases">
        <title>The Genome Sequence of Allomyces macrogynus strain ATCC 38327.</title>
        <authorList>
            <consortium name="The Broad Institute Genome Sequencing Platform"/>
            <person name="Russ C."/>
            <person name="Cuomo C."/>
            <person name="Shea T."/>
            <person name="Young S.K."/>
            <person name="Zeng Q."/>
            <person name="Koehrsen M."/>
            <person name="Haas B."/>
            <person name="Borodovsky M."/>
            <person name="Guigo R."/>
            <person name="Alvarado L."/>
            <person name="Berlin A."/>
            <person name="Borenstein D."/>
            <person name="Chen Z."/>
            <person name="Engels R."/>
            <person name="Freedman E."/>
            <person name="Gellesch M."/>
            <person name="Goldberg J."/>
            <person name="Griggs A."/>
            <person name="Gujja S."/>
            <person name="Heiman D."/>
            <person name="Hepburn T."/>
            <person name="Howarth C."/>
            <person name="Jen D."/>
            <person name="Larson L."/>
            <person name="Lewis B."/>
            <person name="Mehta T."/>
            <person name="Park D."/>
            <person name="Pearson M."/>
            <person name="Roberts A."/>
            <person name="Saif S."/>
            <person name="Shenoy N."/>
            <person name="Sisk P."/>
            <person name="Stolte C."/>
            <person name="Sykes S."/>
            <person name="Walk T."/>
            <person name="White J."/>
            <person name="Yandava C."/>
            <person name="Burger G."/>
            <person name="Gray M.W."/>
            <person name="Holland P.W.H."/>
            <person name="King N."/>
            <person name="Lang F.B.F."/>
            <person name="Roger A.J."/>
            <person name="Ruiz-Trillo I."/>
            <person name="Lander E."/>
            <person name="Nusbaum C."/>
        </authorList>
    </citation>
    <scope>NUCLEOTIDE SEQUENCE [LARGE SCALE GENOMIC DNA]</scope>
    <source>
        <strain evidence="3">ATCC 38327</strain>
    </source>
</reference>
<evidence type="ECO:0000313" key="2">
    <source>
        <dbReference type="EMBL" id="KNE58745.1"/>
    </source>
</evidence>
<accession>A0A0L0S8L9</accession>
<feature type="compositionally biased region" description="Low complexity" evidence="1">
    <location>
        <begin position="1"/>
        <end position="22"/>
    </location>
</feature>
<proteinExistence type="predicted"/>
<organism evidence="2 3">
    <name type="scientific">Allomyces macrogynus (strain ATCC 38327)</name>
    <name type="common">Allomyces javanicus var. macrogynus</name>
    <dbReference type="NCBI Taxonomy" id="578462"/>
    <lineage>
        <taxon>Eukaryota</taxon>
        <taxon>Fungi</taxon>
        <taxon>Fungi incertae sedis</taxon>
        <taxon>Blastocladiomycota</taxon>
        <taxon>Blastocladiomycetes</taxon>
        <taxon>Blastocladiales</taxon>
        <taxon>Blastocladiaceae</taxon>
        <taxon>Allomyces</taxon>
    </lineage>
</organism>
<protein>
    <submittedName>
        <fullName evidence="2">Uncharacterized protein</fullName>
    </submittedName>
</protein>
<evidence type="ECO:0000313" key="3">
    <source>
        <dbReference type="Proteomes" id="UP000054350"/>
    </source>
</evidence>
<name>A0A0L0S8L9_ALLM3</name>
<gene>
    <name evidence="2" type="ORF">AMAG_04299</name>
</gene>
<dbReference type="VEuPathDB" id="FungiDB:AMAG_04299"/>
<dbReference type="OrthoDB" id="5568292at2759"/>
<feature type="region of interest" description="Disordered" evidence="1">
    <location>
        <begin position="1"/>
        <end position="40"/>
    </location>
</feature>
<dbReference type="AlphaFoldDB" id="A0A0L0S8L9"/>
<dbReference type="Proteomes" id="UP000054350">
    <property type="component" value="Unassembled WGS sequence"/>
</dbReference>
<keyword evidence="3" id="KW-1185">Reference proteome</keyword>
<dbReference type="EMBL" id="GG745333">
    <property type="protein sequence ID" value="KNE58745.1"/>
    <property type="molecule type" value="Genomic_DNA"/>
</dbReference>